<accession>A0ACA9MA72</accession>
<dbReference type="EMBL" id="CAJVPT010010893">
    <property type="protein sequence ID" value="CAG8574320.1"/>
    <property type="molecule type" value="Genomic_DNA"/>
</dbReference>
<reference evidence="1" key="1">
    <citation type="submission" date="2021-06" db="EMBL/GenBank/DDBJ databases">
        <authorList>
            <person name="Kallberg Y."/>
            <person name="Tangrot J."/>
            <person name="Rosling A."/>
        </authorList>
    </citation>
    <scope>NUCLEOTIDE SEQUENCE</scope>
    <source>
        <strain evidence="1">CL356</strain>
    </source>
</reference>
<proteinExistence type="predicted"/>
<evidence type="ECO:0000313" key="1">
    <source>
        <dbReference type="EMBL" id="CAG8574320.1"/>
    </source>
</evidence>
<evidence type="ECO:0000313" key="2">
    <source>
        <dbReference type="Proteomes" id="UP000789525"/>
    </source>
</evidence>
<keyword evidence="2" id="KW-1185">Reference proteome</keyword>
<protein>
    <submittedName>
        <fullName evidence="1">12545_t:CDS:1</fullName>
    </submittedName>
</protein>
<sequence length="338" mass="38158">MTFNGTLKRTFTPWVKMYKGETNFQDVLEDIRQYVDVQCSQLIQPPPRIYSVDQINLRFKASGLPLQPNSLSQPISLVYSIHAACPILMPDSDLLADIQQKEVEPDFEPFLLSTQFSTLKRKASTQYDMIGEVEEKPSLIGNFIWLHDELRRAVLASKTTELFVQKAKMKKTSIHVLIHEKAEPGEGRVWLSDEVIEGEMQKFSGTNKAGNHNEKEDFAGFTCDALAHWSLIVNEFERVFVDIQGEGLPEPLSLATNKSTGVVVKNMNALPQLYLFDVMFHTPDGSSGLGDQGQVGIDDFKKQHRCNRICRMLGLPVLTTPQEDEADPVESEDELLKK</sequence>
<gene>
    <name evidence="1" type="ORF">ACOLOM_LOCUS5722</name>
</gene>
<dbReference type="Proteomes" id="UP000789525">
    <property type="component" value="Unassembled WGS sequence"/>
</dbReference>
<name>A0ACA9MA72_9GLOM</name>
<organism evidence="1 2">
    <name type="scientific">Acaulospora colombiana</name>
    <dbReference type="NCBI Taxonomy" id="27376"/>
    <lineage>
        <taxon>Eukaryota</taxon>
        <taxon>Fungi</taxon>
        <taxon>Fungi incertae sedis</taxon>
        <taxon>Mucoromycota</taxon>
        <taxon>Glomeromycotina</taxon>
        <taxon>Glomeromycetes</taxon>
        <taxon>Diversisporales</taxon>
        <taxon>Acaulosporaceae</taxon>
        <taxon>Acaulospora</taxon>
    </lineage>
</organism>
<comment type="caution">
    <text evidence="1">The sequence shown here is derived from an EMBL/GenBank/DDBJ whole genome shotgun (WGS) entry which is preliminary data.</text>
</comment>